<protein>
    <submittedName>
        <fullName evidence="1">Uncharacterized protein</fullName>
    </submittedName>
</protein>
<name>A0A4Q9PGD4_9APHY</name>
<dbReference type="EMBL" id="ML145255">
    <property type="protein sequence ID" value="TBU52337.1"/>
    <property type="molecule type" value="Genomic_DNA"/>
</dbReference>
<gene>
    <name evidence="1" type="ORF">BD310DRAFT_940424</name>
</gene>
<evidence type="ECO:0000313" key="2">
    <source>
        <dbReference type="Proteomes" id="UP000292082"/>
    </source>
</evidence>
<accession>A0A4Q9PGD4</accession>
<proteinExistence type="predicted"/>
<sequence>MKTFIWQLAYLSNECCLIENENALEGSNRIVRDEGMLKNLHQKKSRWDADAKGNRPLFFKDFDPEMSHDYG</sequence>
<dbReference type="AlphaFoldDB" id="A0A4Q9PGD4"/>
<dbReference type="STRING" id="114155.A0A4Q9PGD4"/>
<reference evidence="1 2" key="1">
    <citation type="submission" date="2019-01" db="EMBL/GenBank/DDBJ databases">
        <title>Draft genome sequences of three monokaryotic isolates of the white-rot basidiomycete fungus Dichomitus squalens.</title>
        <authorList>
            <consortium name="DOE Joint Genome Institute"/>
            <person name="Lopez S.C."/>
            <person name="Andreopoulos B."/>
            <person name="Pangilinan J."/>
            <person name="Lipzen A."/>
            <person name="Riley R."/>
            <person name="Ahrendt S."/>
            <person name="Ng V."/>
            <person name="Barry K."/>
            <person name="Daum C."/>
            <person name="Grigoriev I.V."/>
            <person name="Hilden K.S."/>
            <person name="Makela M.R."/>
            <person name="de Vries R.P."/>
        </authorList>
    </citation>
    <scope>NUCLEOTIDE SEQUENCE [LARGE SCALE GENOMIC DNA]</scope>
    <source>
        <strain evidence="1 2">CBS 464.89</strain>
    </source>
</reference>
<evidence type="ECO:0000313" key="1">
    <source>
        <dbReference type="EMBL" id="TBU52337.1"/>
    </source>
</evidence>
<keyword evidence="2" id="KW-1185">Reference proteome</keyword>
<dbReference type="Proteomes" id="UP000292082">
    <property type="component" value="Unassembled WGS sequence"/>
</dbReference>
<organism evidence="1 2">
    <name type="scientific">Dichomitus squalens</name>
    <dbReference type="NCBI Taxonomy" id="114155"/>
    <lineage>
        <taxon>Eukaryota</taxon>
        <taxon>Fungi</taxon>
        <taxon>Dikarya</taxon>
        <taxon>Basidiomycota</taxon>
        <taxon>Agaricomycotina</taxon>
        <taxon>Agaricomycetes</taxon>
        <taxon>Polyporales</taxon>
        <taxon>Polyporaceae</taxon>
        <taxon>Dichomitus</taxon>
    </lineage>
</organism>